<evidence type="ECO:0000313" key="4">
    <source>
        <dbReference type="Proteomes" id="UP001185779"/>
    </source>
</evidence>
<evidence type="ECO:0000313" key="2">
    <source>
        <dbReference type="EMBL" id="MDV6306796.1"/>
    </source>
</evidence>
<dbReference type="Pfam" id="PF07553">
    <property type="entry name" value="Lipoprotein_Ltp"/>
    <property type="match status" value="2"/>
</dbReference>
<comment type="caution">
    <text evidence="3">The sequence shown here is derived from an EMBL/GenBank/DDBJ whole genome shotgun (WGS) entry which is preliminary data.</text>
</comment>
<name>A0AAE4R619_9ACTN</name>
<dbReference type="RefSeq" id="WP_096273697.1">
    <property type="nucleotide sequence ID" value="NZ_CP096596.1"/>
</dbReference>
<evidence type="ECO:0000313" key="5">
    <source>
        <dbReference type="Proteomes" id="UP001185922"/>
    </source>
</evidence>
<evidence type="ECO:0000259" key="1">
    <source>
        <dbReference type="Pfam" id="PF07553"/>
    </source>
</evidence>
<feature type="domain" description="Putative host cell surface-exposed lipoprotein Ltp-like HTH region" evidence="1">
    <location>
        <begin position="101"/>
        <end position="144"/>
    </location>
</feature>
<dbReference type="AlphaFoldDB" id="A0AAE4R619"/>
<dbReference type="Proteomes" id="UP001185779">
    <property type="component" value="Unassembled WGS sequence"/>
</dbReference>
<evidence type="ECO:0000313" key="3">
    <source>
        <dbReference type="EMBL" id="MDV6310990.1"/>
    </source>
</evidence>
<feature type="domain" description="Putative host cell surface-exposed lipoprotein Ltp-like HTH region" evidence="1">
    <location>
        <begin position="51"/>
        <end position="92"/>
    </location>
</feature>
<dbReference type="Proteomes" id="UP001185922">
    <property type="component" value="Unassembled WGS sequence"/>
</dbReference>
<accession>A0AAE4R619</accession>
<keyword evidence="3" id="KW-0449">Lipoprotein</keyword>
<organism evidence="3 5">
    <name type="scientific">Gordonia amicalis</name>
    <dbReference type="NCBI Taxonomy" id="89053"/>
    <lineage>
        <taxon>Bacteria</taxon>
        <taxon>Bacillati</taxon>
        <taxon>Actinomycetota</taxon>
        <taxon>Actinomycetes</taxon>
        <taxon>Mycobacteriales</taxon>
        <taxon>Gordoniaceae</taxon>
        <taxon>Gordonia</taxon>
    </lineage>
</organism>
<reference evidence="3 4" key="1">
    <citation type="submission" date="2023-10" db="EMBL/GenBank/DDBJ databases">
        <title>Development of a sustainable strategy for remediation of hydrocarbon-contaminated territories based on the waste exchange concept.</title>
        <authorList>
            <person name="Krivoruchko A."/>
        </authorList>
    </citation>
    <scope>NUCLEOTIDE SEQUENCE</scope>
    <source>
        <strain evidence="2 4">IEGM 1266</strain>
        <strain evidence="3">IEGM 1279</strain>
    </source>
</reference>
<gene>
    <name evidence="2" type="ORF">R3P94_05455</name>
    <name evidence="3" type="ORF">R3Q15_03575</name>
</gene>
<keyword evidence="4" id="KW-1185">Reference proteome</keyword>
<dbReference type="InterPro" id="IPR036388">
    <property type="entry name" value="WH-like_DNA-bd_sf"/>
</dbReference>
<dbReference type="EMBL" id="JAWLKH010000002">
    <property type="protein sequence ID" value="MDV6310990.1"/>
    <property type="molecule type" value="Genomic_DNA"/>
</dbReference>
<protein>
    <submittedName>
        <fullName evidence="3">Ltp family lipoprotein</fullName>
    </submittedName>
</protein>
<dbReference type="InterPro" id="IPR011434">
    <property type="entry name" value="Ltp-like_HTH"/>
</dbReference>
<sequence length="145" mass="15894">MSNPQKKRWPWAAGVLAAFVMMIGVMAGFGTSVSPQASPSVQAPVIKLVSEKSDAVAMAREYLAYSSFSKSGLIGQLEFEGFSYSDSSAAVDQREVDGEVNWYVQAAKSARQYREYSPFSRQGLIEQLEFEGFTNQQAVYGADHS</sequence>
<dbReference type="Gene3D" id="1.10.10.10">
    <property type="entry name" value="Winged helix-like DNA-binding domain superfamily/Winged helix DNA-binding domain"/>
    <property type="match status" value="2"/>
</dbReference>
<proteinExistence type="predicted"/>
<dbReference type="EMBL" id="JAWLKI010000004">
    <property type="protein sequence ID" value="MDV6306796.1"/>
    <property type="molecule type" value="Genomic_DNA"/>
</dbReference>